<name>A0A0A0NSZ0_STRRN</name>
<evidence type="ECO:0008006" key="4">
    <source>
        <dbReference type="Google" id="ProtNLM"/>
    </source>
</evidence>
<dbReference type="InterPro" id="IPR010451">
    <property type="entry name" value="Acetoacetate_decarboxylase"/>
</dbReference>
<dbReference type="RefSeq" id="WP_020874081.1">
    <property type="nucleotide sequence ID" value="NC_022785.1"/>
</dbReference>
<dbReference type="InterPro" id="IPR023375">
    <property type="entry name" value="ADC_dom_sf"/>
</dbReference>
<evidence type="ECO:0000313" key="2">
    <source>
        <dbReference type="EMBL" id="RLV72566.1"/>
    </source>
</evidence>
<dbReference type="GO" id="GO:0016829">
    <property type="term" value="F:lyase activity"/>
    <property type="evidence" value="ECO:0007669"/>
    <property type="project" value="InterPro"/>
</dbReference>
<dbReference type="AlphaFoldDB" id="A0A0A0NSZ0"/>
<dbReference type="eggNOG" id="COG4689">
    <property type="taxonomic scope" value="Bacteria"/>
</dbReference>
<sequence>MSYRRQPGRLYRMPAHFGPTPGPRQRLDASRWTGAPSPRQTTLWADFATPAGQLEPLLPERFALDGEPRLRVRFRYLSQIAWLAGRGYNILDLAVPVVHQPSGCGEPVHGDLVLVLWESLADPIISGREELGYAKLYAEIPPARGAAGTGYMAGQASWDGFTFAELSIDGIGEPLPSGSGDAEAPLLHCRYLPSADDPGRADVDEVTVTPAGYPKREVLDRRTGSGATVRFTAGDFDRLPTLYHITARLAALDLAETTSCGVLTTLGGKDLSDQYVLR</sequence>
<evidence type="ECO:0000256" key="1">
    <source>
        <dbReference type="SAM" id="MobiDB-lite"/>
    </source>
</evidence>
<dbReference type="EMBL" id="QYCY01000004">
    <property type="protein sequence ID" value="RLV72566.1"/>
    <property type="molecule type" value="Genomic_DNA"/>
</dbReference>
<dbReference type="HOGENOM" id="CLU_042700_0_0_11"/>
<dbReference type="STRING" id="1343740.M271_46180"/>
<dbReference type="SUPFAM" id="SSF160104">
    <property type="entry name" value="Acetoacetate decarboxylase-like"/>
    <property type="match status" value="1"/>
</dbReference>
<dbReference type="Pfam" id="PF06314">
    <property type="entry name" value="ADC"/>
    <property type="match status" value="1"/>
</dbReference>
<dbReference type="KEGG" id="src:M271_46180"/>
<protein>
    <recommendedName>
        <fullName evidence="4">Acetoacetate decarboxylase</fullName>
    </recommendedName>
</protein>
<reference evidence="2 3" key="1">
    <citation type="journal article" date="2018" name="J. Biol. Chem.">
        <title>Discovery of the actinoplanic acid pathway in Streptomyces rapamycinicus reveals a genetically conserved synergism with rapamycin.</title>
        <authorList>
            <person name="Mrak P."/>
            <person name="Krastel P."/>
            <person name="Pivk Lukancic P."/>
            <person name="Tao J."/>
            <person name="Pistorius D."/>
            <person name="Moore C.M."/>
        </authorList>
    </citation>
    <scope>NUCLEOTIDE SEQUENCE [LARGE SCALE GENOMIC DNA]</scope>
    <source>
        <strain evidence="2 3">NRRL 5491</strain>
    </source>
</reference>
<accession>A0A0A0NSZ0</accession>
<comment type="caution">
    <text evidence="2">The sequence shown here is derived from an EMBL/GenBank/DDBJ whole genome shotgun (WGS) entry which is preliminary data.</text>
</comment>
<organism evidence="2 3">
    <name type="scientific">Streptomyces rapamycinicus (strain ATCC 29253 / DSM 41530 / NRRL 5491 / AYB-994)</name>
    <name type="common">Streptomyces hygroscopicus (strain ATCC 29253)</name>
    <dbReference type="NCBI Taxonomy" id="1343740"/>
    <lineage>
        <taxon>Bacteria</taxon>
        <taxon>Bacillati</taxon>
        <taxon>Actinomycetota</taxon>
        <taxon>Actinomycetes</taxon>
        <taxon>Kitasatosporales</taxon>
        <taxon>Streptomycetaceae</taxon>
        <taxon>Streptomyces</taxon>
        <taxon>Streptomyces violaceusniger group</taxon>
    </lineage>
</organism>
<dbReference type="Proteomes" id="UP000281594">
    <property type="component" value="Unassembled WGS sequence"/>
</dbReference>
<evidence type="ECO:0000313" key="3">
    <source>
        <dbReference type="Proteomes" id="UP000281594"/>
    </source>
</evidence>
<feature type="region of interest" description="Disordered" evidence="1">
    <location>
        <begin position="1"/>
        <end position="33"/>
    </location>
</feature>
<dbReference type="Gene3D" id="2.40.400.10">
    <property type="entry name" value="Acetoacetate decarboxylase-like"/>
    <property type="match status" value="1"/>
</dbReference>
<proteinExistence type="predicted"/>
<gene>
    <name evidence="2" type="ORF">D3C57_148605</name>
</gene>